<sequence>MYQFALIKVQEIEEKISKLHHFKSLLELVTTRPLSKLPLSKDQCPVIQKCVKGEI</sequence>
<evidence type="ECO:0000313" key="2">
    <source>
        <dbReference type="Proteomes" id="UP000186666"/>
    </source>
</evidence>
<comment type="caution">
    <text evidence="1">The sequence shown here is derived from an EMBL/GenBank/DDBJ whole genome shotgun (WGS) entry which is preliminary data.</text>
</comment>
<keyword evidence="2" id="KW-1185">Reference proteome</keyword>
<dbReference type="Proteomes" id="UP000186666">
    <property type="component" value="Unassembled WGS sequence"/>
</dbReference>
<organism evidence="1 2">
    <name type="scientific">Paenibacillus macquariensis</name>
    <dbReference type="NCBI Taxonomy" id="948756"/>
    <lineage>
        <taxon>Bacteria</taxon>
        <taxon>Bacillati</taxon>
        <taxon>Bacillota</taxon>
        <taxon>Bacilli</taxon>
        <taxon>Bacillales</taxon>
        <taxon>Paenibacillaceae</taxon>
        <taxon>Paenibacillus</taxon>
    </lineage>
</organism>
<name>A0ABY1JU11_9BACL</name>
<reference evidence="1 2" key="1">
    <citation type="submission" date="2017-01" db="EMBL/GenBank/DDBJ databases">
        <authorList>
            <person name="Varghese N."/>
            <person name="Submissions S."/>
        </authorList>
    </citation>
    <scope>NUCLEOTIDE SEQUENCE [LARGE SCALE GENOMIC DNA]</scope>
    <source>
        <strain evidence="1 2">ATCC 23464</strain>
    </source>
</reference>
<evidence type="ECO:0000313" key="1">
    <source>
        <dbReference type="EMBL" id="SIQ78020.1"/>
    </source>
</evidence>
<protein>
    <submittedName>
        <fullName evidence="1">Uncharacterized protein</fullName>
    </submittedName>
</protein>
<proteinExistence type="predicted"/>
<accession>A0ABY1JU11</accession>
<gene>
    <name evidence="1" type="ORF">SAMN05421578_10418</name>
</gene>
<dbReference type="EMBL" id="FTNK01000004">
    <property type="protein sequence ID" value="SIQ78020.1"/>
    <property type="molecule type" value="Genomic_DNA"/>
</dbReference>